<organism evidence="2">
    <name type="scientific">Opuntia streptacantha</name>
    <name type="common">Prickly pear cactus</name>
    <name type="synonym">Opuntia cardona</name>
    <dbReference type="NCBI Taxonomy" id="393608"/>
    <lineage>
        <taxon>Eukaryota</taxon>
        <taxon>Viridiplantae</taxon>
        <taxon>Streptophyta</taxon>
        <taxon>Embryophyta</taxon>
        <taxon>Tracheophyta</taxon>
        <taxon>Spermatophyta</taxon>
        <taxon>Magnoliopsida</taxon>
        <taxon>eudicotyledons</taxon>
        <taxon>Gunneridae</taxon>
        <taxon>Pentapetalae</taxon>
        <taxon>Caryophyllales</taxon>
        <taxon>Cactineae</taxon>
        <taxon>Cactaceae</taxon>
        <taxon>Opuntioideae</taxon>
        <taxon>Opuntia</taxon>
    </lineage>
</organism>
<dbReference type="SUPFAM" id="SSF55724">
    <property type="entry name" value="Mog1p/PsbP-like"/>
    <property type="match status" value="1"/>
</dbReference>
<dbReference type="GO" id="GO:0009654">
    <property type="term" value="C:photosystem II oxygen evolving complex"/>
    <property type="evidence" value="ECO:0007669"/>
    <property type="project" value="InterPro"/>
</dbReference>
<evidence type="ECO:0000259" key="1">
    <source>
        <dbReference type="Pfam" id="PF01789"/>
    </source>
</evidence>
<dbReference type="GO" id="GO:0019898">
    <property type="term" value="C:extrinsic component of membrane"/>
    <property type="evidence" value="ECO:0007669"/>
    <property type="project" value="InterPro"/>
</dbReference>
<dbReference type="Pfam" id="PF01789">
    <property type="entry name" value="PsbP"/>
    <property type="match status" value="1"/>
</dbReference>
<feature type="domain" description="PsbP C-terminal" evidence="1">
    <location>
        <begin position="129"/>
        <end position="272"/>
    </location>
</feature>
<dbReference type="Gene3D" id="3.40.1000.10">
    <property type="entry name" value="Mog1/PsbP, alpha/beta/alpha sandwich"/>
    <property type="match status" value="1"/>
</dbReference>
<dbReference type="InterPro" id="IPR002683">
    <property type="entry name" value="PsbP_C"/>
</dbReference>
<name>A0A7C9D569_OPUST</name>
<dbReference type="AlphaFoldDB" id="A0A7C9D569"/>
<sequence length="273" mass="29890">MASTICSSSSCFAWKTSRQKCLLTNCQKSLCVHSSLGSAETSIDDSAEKLDSGLLKRRSLILQSGVVPLLSSLAAFEFPAPGLAVVKQGLLAGRVPGLSEPDEEGWRTYRRPDDKSGGHGVGWSPIIPYVFKVPEGWDEVPVSIADLGGTEIDLRFGNPKQGRLFVIVAPVRRFSDVLGDNVTIEEIGPPEKVIDAFGPEVIGENVEGKVLSMDAVEHSGRKYYQYELEPPHVFITATAAGNRLYLFNVTGSGLQWKRYYKDLKRIAESFRVV</sequence>
<proteinExistence type="predicted"/>
<evidence type="ECO:0000313" key="2">
    <source>
        <dbReference type="EMBL" id="MBA4631843.1"/>
    </source>
</evidence>
<dbReference type="GO" id="GO:0015979">
    <property type="term" value="P:photosynthesis"/>
    <property type="evidence" value="ECO:0007669"/>
    <property type="project" value="InterPro"/>
</dbReference>
<dbReference type="GO" id="GO:0005509">
    <property type="term" value="F:calcium ion binding"/>
    <property type="evidence" value="ECO:0007669"/>
    <property type="project" value="InterPro"/>
</dbReference>
<accession>A0A7C9D569</accession>
<dbReference type="PANTHER" id="PTHR31407">
    <property type="match status" value="1"/>
</dbReference>
<dbReference type="InterPro" id="IPR016123">
    <property type="entry name" value="Mog1/PsbP_a/b/a-sand"/>
</dbReference>
<reference evidence="2" key="1">
    <citation type="journal article" date="2013" name="J. Plant Res.">
        <title>Effect of fungi and light on seed germination of three Opuntia species from semiarid lands of central Mexico.</title>
        <authorList>
            <person name="Delgado-Sanchez P."/>
            <person name="Jimenez-Bremont J.F."/>
            <person name="Guerrero-Gonzalez Mde L."/>
            <person name="Flores J."/>
        </authorList>
    </citation>
    <scope>NUCLEOTIDE SEQUENCE</scope>
    <source>
        <tissue evidence="2">Cladode</tissue>
    </source>
</reference>
<dbReference type="EMBL" id="GISG01079730">
    <property type="protein sequence ID" value="MBA4631843.1"/>
    <property type="molecule type" value="Transcribed_RNA"/>
</dbReference>
<reference evidence="2" key="2">
    <citation type="submission" date="2020-07" db="EMBL/GenBank/DDBJ databases">
        <authorList>
            <person name="Vera ALvarez R."/>
            <person name="Arias-Moreno D.M."/>
            <person name="Jimenez-Jacinto V."/>
            <person name="Jimenez-Bremont J.F."/>
            <person name="Swaminathan K."/>
            <person name="Moose S.P."/>
            <person name="Guerrero-Gonzalez M.L."/>
            <person name="Marino-Ramirez L."/>
            <person name="Landsman D."/>
            <person name="Rodriguez-Kessler M."/>
            <person name="Delgado-Sanchez P."/>
        </authorList>
    </citation>
    <scope>NUCLEOTIDE SEQUENCE</scope>
    <source>
        <tissue evidence="2">Cladode</tissue>
    </source>
</reference>
<dbReference type="PANTHER" id="PTHR31407:SF38">
    <property type="entry name" value="PSBP DOMAIN-CONTAINING PROTEIN 4, CHLOROPLASTIC"/>
    <property type="match status" value="1"/>
</dbReference>
<protein>
    <recommendedName>
        <fullName evidence="1">PsbP C-terminal domain-containing protein</fullName>
    </recommendedName>
</protein>